<dbReference type="InterPro" id="IPR043502">
    <property type="entry name" value="DNA/RNA_pol_sf"/>
</dbReference>
<name>A0A0A9XV40_LYGHE</name>
<dbReference type="EMBL" id="GBHO01019805">
    <property type="protein sequence ID" value="JAG23799.1"/>
    <property type="molecule type" value="Transcribed_RNA"/>
</dbReference>
<proteinExistence type="predicted"/>
<dbReference type="AlphaFoldDB" id="A0A0A9XV40"/>
<evidence type="ECO:0000259" key="1">
    <source>
        <dbReference type="PROSITE" id="PS50878"/>
    </source>
</evidence>
<dbReference type="PROSITE" id="PS50878">
    <property type="entry name" value="RT_POL"/>
    <property type="match status" value="1"/>
</dbReference>
<sequence>SSYSLAITIQLQVFSKIFEKVLKSRLTGYFEDNNLLAACQYGFRKGKSTKDAILDFTNFTLEAFEKGLYSVATLYDLSKCFDCVPHNLLLGKLERYGLSPAAVYLMASYLRDRQQSVTFGGDTSMSLEVSIGVPQGSTLGPLLFLIFSNDIPLICMDEHNRVC</sequence>
<reference evidence="2" key="2">
    <citation type="submission" date="2014-07" db="EMBL/GenBank/DDBJ databases">
        <authorList>
            <person name="Hull J."/>
        </authorList>
    </citation>
    <scope>NUCLEOTIDE SEQUENCE</scope>
</reference>
<reference evidence="2" key="1">
    <citation type="journal article" date="2014" name="PLoS ONE">
        <title>Transcriptome-Based Identification of ABC Transporters in the Western Tarnished Plant Bug Lygus hesperus.</title>
        <authorList>
            <person name="Hull J.J."/>
            <person name="Chaney K."/>
            <person name="Geib S.M."/>
            <person name="Fabrick J.A."/>
            <person name="Brent C.S."/>
            <person name="Walsh D."/>
            <person name="Lavine L.C."/>
        </authorList>
    </citation>
    <scope>NUCLEOTIDE SEQUENCE</scope>
</reference>
<feature type="non-terminal residue" evidence="2">
    <location>
        <position position="1"/>
    </location>
</feature>
<dbReference type="InterPro" id="IPR000477">
    <property type="entry name" value="RT_dom"/>
</dbReference>
<dbReference type="GO" id="GO:0003964">
    <property type="term" value="F:RNA-directed DNA polymerase activity"/>
    <property type="evidence" value="ECO:0007669"/>
    <property type="project" value="UniProtKB-KW"/>
</dbReference>
<keyword evidence="2" id="KW-0695">RNA-directed DNA polymerase</keyword>
<dbReference type="PANTHER" id="PTHR33332">
    <property type="entry name" value="REVERSE TRANSCRIPTASE DOMAIN-CONTAINING PROTEIN"/>
    <property type="match status" value="1"/>
</dbReference>
<dbReference type="SUPFAM" id="SSF56672">
    <property type="entry name" value="DNA/RNA polymerases"/>
    <property type="match status" value="1"/>
</dbReference>
<feature type="domain" description="Reverse transcriptase" evidence="1">
    <location>
        <begin position="1"/>
        <end position="163"/>
    </location>
</feature>
<organism evidence="2">
    <name type="scientific">Lygus hesperus</name>
    <name type="common">Western plant bug</name>
    <dbReference type="NCBI Taxonomy" id="30085"/>
    <lineage>
        <taxon>Eukaryota</taxon>
        <taxon>Metazoa</taxon>
        <taxon>Ecdysozoa</taxon>
        <taxon>Arthropoda</taxon>
        <taxon>Hexapoda</taxon>
        <taxon>Insecta</taxon>
        <taxon>Pterygota</taxon>
        <taxon>Neoptera</taxon>
        <taxon>Paraneoptera</taxon>
        <taxon>Hemiptera</taxon>
        <taxon>Heteroptera</taxon>
        <taxon>Panheteroptera</taxon>
        <taxon>Cimicomorpha</taxon>
        <taxon>Miridae</taxon>
        <taxon>Mirini</taxon>
        <taxon>Lygus</taxon>
    </lineage>
</organism>
<evidence type="ECO:0000313" key="2">
    <source>
        <dbReference type="EMBL" id="JAG23799.1"/>
    </source>
</evidence>
<dbReference type="Pfam" id="PF00078">
    <property type="entry name" value="RVT_1"/>
    <property type="match status" value="1"/>
</dbReference>
<gene>
    <name evidence="2" type="primary">RTase_48</name>
    <name evidence="2" type="ORF">CM83_102968</name>
</gene>
<keyword evidence="2" id="KW-0548">Nucleotidyltransferase</keyword>
<accession>A0A0A9XV40</accession>
<keyword evidence="2" id="KW-0808">Transferase</keyword>
<protein>
    <submittedName>
        <fullName evidence="2">Putative RNA-directed DNA polymerase from transposon BS</fullName>
    </submittedName>
</protein>